<comment type="caution">
    <text evidence="1">The sequence shown here is derived from an EMBL/GenBank/DDBJ whole genome shotgun (WGS) entry which is preliminary data.</text>
</comment>
<dbReference type="AlphaFoldDB" id="A0A1F6E887"/>
<evidence type="ECO:0000313" key="1">
    <source>
        <dbReference type="EMBL" id="OGG69392.1"/>
    </source>
</evidence>
<organism evidence="1 2">
    <name type="scientific">Candidatus Kaiserbacteria bacterium RIFCSPHIGHO2_02_FULL_55_25</name>
    <dbReference type="NCBI Taxonomy" id="1798498"/>
    <lineage>
        <taxon>Bacteria</taxon>
        <taxon>Candidatus Kaiseribacteriota</taxon>
    </lineage>
</organism>
<proteinExistence type="predicted"/>
<name>A0A1F6E887_9BACT</name>
<reference evidence="1 2" key="1">
    <citation type="journal article" date="2016" name="Nat. Commun.">
        <title>Thousands of microbial genomes shed light on interconnected biogeochemical processes in an aquifer system.</title>
        <authorList>
            <person name="Anantharaman K."/>
            <person name="Brown C.T."/>
            <person name="Hug L.A."/>
            <person name="Sharon I."/>
            <person name="Castelle C.J."/>
            <person name="Probst A.J."/>
            <person name="Thomas B.C."/>
            <person name="Singh A."/>
            <person name="Wilkins M.J."/>
            <person name="Karaoz U."/>
            <person name="Brodie E.L."/>
            <person name="Williams K.H."/>
            <person name="Hubbard S.S."/>
            <person name="Banfield J.F."/>
        </authorList>
    </citation>
    <scope>NUCLEOTIDE SEQUENCE [LARGE SCALE GENOMIC DNA]</scope>
</reference>
<dbReference type="Proteomes" id="UP000176914">
    <property type="component" value="Unassembled WGS sequence"/>
</dbReference>
<dbReference type="EMBL" id="MFLL01000013">
    <property type="protein sequence ID" value="OGG69392.1"/>
    <property type="molecule type" value="Genomic_DNA"/>
</dbReference>
<sequence length="127" mass="13219">MCVAGQCISPPIGFEEFDATNVSGNTFRATGHLQVAPSLVKKGDTTRVFWNVAHAASCTVLGSNGDGALGSGTGIWNMFFSGVTGKTTSAIMAKTTYTLLCRSLEGATPPTVQETATVNVLPSFQEL</sequence>
<protein>
    <submittedName>
        <fullName evidence="1">Uncharacterized protein</fullName>
    </submittedName>
</protein>
<gene>
    <name evidence="1" type="ORF">A3C20_03570</name>
</gene>
<evidence type="ECO:0000313" key="2">
    <source>
        <dbReference type="Proteomes" id="UP000176914"/>
    </source>
</evidence>
<accession>A0A1F6E887</accession>